<proteinExistence type="predicted"/>
<gene>
    <name evidence="2" type="ORF">CDV49_16710</name>
</gene>
<accession>A0A212A7X1</accession>
<dbReference type="AlphaFoldDB" id="A0A212A7X1"/>
<feature type="compositionally biased region" description="Basic and acidic residues" evidence="1">
    <location>
        <begin position="60"/>
        <end position="95"/>
    </location>
</feature>
<protein>
    <submittedName>
        <fullName evidence="2">Uncharacterized protein</fullName>
    </submittedName>
</protein>
<keyword evidence="3" id="KW-1185">Reference proteome</keyword>
<evidence type="ECO:0000313" key="2">
    <source>
        <dbReference type="EMBL" id="OWJ75548.1"/>
    </source>
</evidence>
<feature type="region of interest" description="Disordered" evidence="1">
    <location>
        <begin position="60"/>
        <end position="103"/>
    </location>
</feature>
<evidence type="ECO:0000313" key="3">
    <source>
        <dbReference type="Proteomes" id="UP000196878"/>
    </source>
</evidence>
<reference evidence="2 3" key="1">
    <citation type="submission" date="2016-12" db="EMBL/GenBank/DDBJ databases">
        <title>Comparison of Traditional DNA-DNA Hybridization with In Silico Genomic Analysis.</title>
        <authorList>
            <person name="Nicholson A.C."/>
            <person name="Humrighouse B.W."/>
            <person name="Graziano J."/>
            <person name="Lasker B."/>
            <person name="Whitney A.M."/>
            <person name="Mcquiston J.R."/>
        </authorList>
    </citation>
    <scope>NUCLEOTIDE SEQUENCE [LARGE SCALE GENOMIC DNA]</scope>
    <source>
        <strain evidence="2 3">H2240</strain>
    </source>
</reference>
<sequence>MLAWKFIPLGVCLGLLNGCGAVDEIDRINKDSDRSQCNSYGFVQGTNAFAECMMRMDRQRERQLSGVDDRSYRRSDRDRDRDRGRGDAIDTRPQFDSDGNPNFDTQGNYIGCHGIGCVVDNPDS</sequence>
<dbReference type="Proteomes" id="UP000196878">
    <property type="component" value="Unassembled WGS sequence"/>
</dbReference>
<name>A0A212A7X1_9RHOB</name>
<evidence type="ECO:0000256" key="1">
    <source>
        <dbReference type="SAM" id="MobiDB-lite"/>
    </source>
</evidence>
<dbReference type="EMBL" id="NIPW01000038">
    <property type="protein sequence ID" value="OWJ75548.1"/>
    <property type="molecule type" value="Genomic_DNA"/>
</dbReference>
<comment type="caution">
    <text evidence="2">The sequence shown here is derived from an EMBL/GenBank/DDBJ whole genome shotgun (WGS) entry which is preliminary data.</text>
</comment>
<dbReference type="OrthoDB" id="5984161at2"/>
<organism evidence="2 3">
    <name type="scientific">Haematobacter genomosp. 1</name>
    <dbReference type="NCBI Taxonomy" id="366618"/>
    <lineage>
        <taxon>Bacteria</taxon>
        <taxon>Pseudomonadati</taxon>
        <taxon>Pseudomonadota</taxon>
        <taxon>Alphaproteobacteria</taxon>
        <taxon>Rhodobacterales</taxon>
        <taxon>Paracoccaceae</taxon>
        <taxon>Haematobacter</taxon>
    </lineage>
</organism>